<accession>A0ABV7X5Y1</accession>
<dbReference type="RefSeq" id="WP_380098369.1">
    <property type="nucleotide sequence ID" value="NZ_JBHRYD010000016.1"/>
</dbReference>
<dbReference type="Proteomes" id="UP001595613">
    <property type="component" value="Unassembled WGS sequence"/>
</dbReference>
<dbReference type="EMBL" id="JBHRYD010000016">
    <property type="protein sequence ID" value="MFC3706261.1"/>
    <property type="molecule type" value="Genomic_DNA"/>
</dbReference>
<gene>
    <name evidence="1" type="ORF">ACFOOL_16045</name>
</gene>
<sequence length="64" mass="7630">MRLTFSFRDLETLSTHELHQLYADLLEILRHDELAPQERKQAQALAGSIRLVLNRRTYRPRPPF</sequence>
<keyword evidence="2" id="KW-1185">Reference proteome</keyword>
<evidence type="ECO:0000313" key="1">
    <source>
        <dbReference type="EMBL" id="MFC3706261.1"/>
    </source>
</evidence>
<comment type="caution">
    <text evidence="1">The sequence shown here is derived from an EMBL/GenBank/DDBJ whole genome shotgun (WGS) entry which is preliminary data.</text>
</comment>
<protein>
    <submittedName>
        <fullName evidence="1">Uncharacterized protein</fullName>
    </submittedName>
</protein>
<reference evidence="2" key="1">
    <citation type="journal article" date="2019" name="Int. J. Syst. Evol. Microbiol.">
        <title>The Global Catalogue of Microorganisms (GCM) 10K type strain sequencing project: providing services to taxonomists for standard genome sequencing and annotation.</title>
        <authorList>
            <consortium name="The Broad Institute Genomics Platform"/>
            <consortium name="The Broad Institute Genome Sequencing Center for Infectious Disease"/>
            <person name="Wu L."/>
            <person name="Ma J."/>
        </authorList>
    </citation>
    <scope>NUCLEOTIDE SEQUENCE [LARGE SCALE GENOMIC DNA]</scope>
    <source>
        <strain evidence="2">KCTC 42281</strain>
    </source>
</reference>
<name>A0ABV7X5Y1_9HYPH</name>
<evidence type="ECO:0000313" key="2">
    <source>
        <dbReference type="Proteomes" id="UP001595613"/>
    </source>
</evidence>
<proteinExistence type="predicted"/>
<organism evidence="1 2">
    <name type="scientific">Devosia honganensis</name>
    <dbReference type="NCBI Taxonomy" id="1610527"/>
    <lineage>
        <taxon>Bacteria</taxon>
        <taxon>Pseudomonadati</taxon>
        <taxon>Pseudomonadota</taxon>
        <taxon>Alphaproteobacteria</taxon>
        <taxon>Hyphomicrobiales</taxon>
        <taxon>Devosiaceae</taxon>
        <taxon>Devosia</taxon>
    </lineage>
</organism>